<gene>
    <name evidence="11" type="ORF">J3Q64DRAFT_1645827</name>
</gene>
<comment type="caution">
    <text evidence="11">The sequence shown here is derived from an EMBL/GenBank/DDBJ whole genome shotgun (WGS) entry which is preliminary data.</text>
</comment>
<comment type="similarity">
    <text evidence="3 10">Belongs to the ALG6/ALG8 glucosyltransferase family.</text>
</comment>
<dbReference type="PANTHER" id="PTHR12413">
    <property type="entry name" value="DOLICHYL GLYCOSYLTRANSFERASE"/>
    <property type="match status" value="1"/>
</dbReference>
<dbReference type="EC" id="2.4.1.-" evidence="10"/>
<evidence type="ECO:0000256" key="9">
    <source>
        <dbReference type="ARBA" id="ARBA00023136"/>
    </source>
</evidence>
<feature type="transmembrane region" description="Helical" evidence="10">
    <location>
        <begin position="23"/>
        <end position="41"/>
    </location>
</feature>
<feature type="transmembrane region" description="Helical" evidence="10">
    <location>
        <begin position="126"/>
        <end position="152"/>
    </location>
</feature>
<feature type="transmembrane region" description="Helical" evidence="10">
    <location>
        <begin position="456"/>
        <end position="477"/>
    </location>
</feature>
<evidence type="ECO:0000256" key="3">
    <source>
        <dbReference type="ARBA" id="ARBA00008715"/>
    </source>
</evidence>
<evidence type="ECO:0000256" key="7">
    <source>
        <dbReference type="ARBA" id="ARBA00022824"/>
    </source>
</evidence>
<keyword evidence="12" id="KW-1185">Reference proteome</keyword>
<dbReference type="Gene3D" id="3.40.47.10">
    <property type="match status" value="1"/>
</dbReference>
<evidence type="ECO:0000256" key="6">
    <source>
        <dbReference type="ARBA" id="ARBA00022692"/>
    </source>
</evidence>
<keyword evidence="8 10" id="KW-1133">Transmembrane helix</keyword>
<feature type="transmembrane region" description="Helical" evidence="10">
    <location>
        <begin position="339"/>
        <end position="358"/>
    </location>
</feature>
<dbReference type="Proteomes" id="UP001448207">
    <property type="component" value="Unassembled WGS sequence"/>
</dbReference>
<dbReference type="PANTHER" id="PTHR12413:SF1">
    <property type="entry name" value="DOLICHYL PYROPHOSPHATE MAN9GLCNAC2 ALPHA-1,3-GLUCOSYLTRANSFERASE"/>
    <property type="match status" value="1"/>
</dbReference>
<accession>A0ABR3AN61</accession>
<evidence type="ECO:0000256" key="2">
    <source>
        <dbReference type="ARBA" id="ARBA00004922"/>
    </source>
</evidence>
<keyword evidence="9 10" id="KW-0472">Membrane</keyword>
<evidence type="ECO:0000313" key="12">
    <source>
        <dbReference type="Proteomes" id="UP001448207"/>
    </source>
</evidence>
<evidence type="ECO:0000256" key="4">
    <source>
        <dbReference type="ARBA" id="ARBA00022676"/>
    </source>
</evidence>
<keyword evidence="6 10" id="KW-0812">Transmembrane</keyword>
<proteinExistence type="inferred from homology"/>
<evidence type="ECO:0000313" key="11">
    <source>
        <dbReference type="EMBL" id="KAL0078524.1"/>
    </source>
</evidence>
<feature type="transmembrane region" description="Helical" evidence="10">
    <location>
        <begin position="314"/>
        <end position="332"/>
    </location>
</feature>
<dbReference type="InterPro" id="IPR004856">
    <property type="entry name" value="Glyco_trans_ALG6/ALG8"/>
</dbReference>
<evidence type="ECO:0000256" key="1">
    <source>
        <dbReference type="ARBA" id="ARBA00004477"/>
    </source>
</evidence>
<evidence type="ECO:0000256" key="8">
    <source>
        <dbReference type="ARBA" id="ARBA00022989"/>
    </source>
</evidence>
<keyword evidence="7 10" id="KW-0256">Endoplasmic reticulum</keyword>
<organism evidence="11 12">
    <name type="scientific">Phycomyces blakesleeanus</name>
    <dbReference type="NCBI Taxonomy" id="4837"/>
    <lineage>
        <taxon>Eukaryota</taxon>
        <taxon>Fungi</taxon>
        <taxon>Fungi incertae sedis</taxon>
        <taxon>Mucoromycota</taxon>
        <taxon>Mucoromycotina</taxon>
        <taxon>Mucoromycetes</taxon>
        <taxon>Mucorales</taxon>
        <taxon>Phycomycetaceae</taxon>
        <taxon>Phycomyces</taxon>
    </lineage>
</organism>
<feature type="transmembrane region" description="Helical" evidence="10">
    <location>
        <begin position="243"/>
        <end position="264"/>
    </location>
</feature>
<name>A0ABR3AN61_PHYBL</name>
<keyword evidence="5 10" id="KW-0808">Transferase</keyword>
<dbReference type="EMBL" id="JBCLYO010000024">
    <property type="protein sequence ID" value="KAL0078524.1"/>
    <property type="molecule type" value="Genomic_DNA"/>
</dbReference>
<keyword evidence="4 10" id="KW-0328">Glycosyltransferase</keyword>
<dbReference type="Pfam" id="PF03155">
    <property type="entry name" value="Alg6_Alg8"/>
    <property type="match status" value="1"/>
</dbReference>
<comment type="subcellular location">
    <subcellularLocation>
        <location evidence="1 10">Endoplasmic reticulum membrane</location>
        <topology evidence="1 10">Multi-pass membrane protein</topology>
    </subcellularLocation>
</comment>
<evidence type="ECO:0000256" key="5">
    <source>
        <dbReference type="ARBA" id="ARBA00022679"/>
    </source>
</evidence>
<dbReference type="InterPro" id="IPR016039">
    <property type="entry name" value="Thiolase-like"/>
</dbReference>
<evidence type="ECO:0000256" key="10">
    <source>
        <dbReference type="RuleBase" id="RU363110"/>
    </source>
</evidence>
<protein>
    <recommendedName>
        <fullName evidence="10">Alpha-1,3-glucosyltransferase</fullName>
        <ecNumber evidence="10">2.4.1.-</ecNumber>
    </recommendedName>
</protein>
<feature type="transmembrane region" description="Helical" evidence="10">
    <location>
        <begin position="158"/>
        <end position="176"/>
    </location>
</feature>
<dbReference type="SUPFAM" id="SSF53901">
    <property type="entry name" value="Thiolase-like"/>
    <property type="match status" value="1"/>
</dbReference>
<reference evidence="11 12" key="1">
    <citation type="submission" date="2024-04" db="EMBL/GenBank/DDBJ databases">
        <title>Symmetric and asymmetric DNA N6-adenine methylation regulates different biological responses in Mucorales.</title>
        <authorList>
            <consortium name="Lawrence Berkeley National Laboratory"/>
            <person name="Lax C."/>
            <person name="Mondo S.J."/>
            <person name="Osorio-Concepcion M."/>
            <person name="Muszewska A."/>
            <person name="Corrochano-Luque M."/>
            <person name="Gutierrez G."/>
            <person name="Riley R."/>
            <person name="Lipzen A."/>
            <person name="Guo J."/>
            <person name="Hundley H."/>
            <person name="Amirebrahimi M."/>
            <person name="Ng V."/>
            <person name="Lorenzo-Gutierrez D."/>
            <person name="Binder U."/>
            <person name="Yang J."/>
            <person name="Song Y."/>
            <person name="Canovas D."/>
            <person name="Navarro E."/>
            <person name="Freitag M."/>
            <person name="Gabaldon T."/>
            <person name="Grigoriev I.V."/>
            <person name="Corrochano L.M."/>
            <person name="Nicolas F.E."/>
            <person name="Garre V."/>
        </authorList>
    </citation>
    <scope>NUCLEOTIDE SEQUENCE [LARGE SCALE GENOMIC DNA]</scope>
    <source>
        <strain evidence="11 12">L51</strain>
    </source>
</reference>
<sequence length="589" mass="66463">MEGLWMTNPVKQGLRHLVRHETLWTAPLVYLLFGSLVRWAVALHPYSGQNTPPQYGDYEAQRHWMELTINLPTKDWYTHDLTWWGLDYPPLTAFHSRLCGSIGSMIDSSWFELYSSRGLESMGSKLFMRSAVFVSEMIIYIPAVLVFCQVQYGSKDIFQKHIGAILIIMQPALLLIDHGHFQFNSVMLGLTLWAINAFLTGYYVWGAIFFCLSLGFKQMALYYSPAVFAYLLAQCFKNKQGLILFCKLGITVLVTFGILFSPWLGSLDSILQVIHRVFPVARGLFEDKVASVWCTLNIFIKIRQLLSLEAAVKMSLVATLLAVVPVSIQLYLRPSPYRFLYALVNSSLAFFLLSFQVHEKSILLPALPVTLLVLEDPVAVRLFINTAMFSMFPLLKREGLEIPYVATTLLWNYLLGDYPKSTLSTLRNTINVVYAGFIGWHFIDLTVAPPEKLPDLFVVLNAAMSFTGLGLVTPLGVGVNHAWQNLLKSQCGIVSLSNTPGFESLPVRIGACVPQGPKEQGQFTASEWLDKGDDRVMAKFTQFAIAAARQALEDAEWKPNDESEKERTVRVILFFFFIIISIMKCKIVN</sequence>
<comment type="pathway">
    <text evidence="2 10">Protein modification; protein glycosylation.</text>
</comment>
<feature type="transmembrane region" description="Helical" evidence="10">
    <location>
        <begin position="188"/>
        <end position="208"/>
    </location>
</feature>